<dbReference type="EMBL" id="JAACJL010000057">
    <property type="protein sequence ID" value="KAF4611414.1"/>
    <property type="molecule type" value="Genomic_DNA"/>
</dbReference>
<accession>A0A8H4VKQ0</accession>
<dbReference type="SUPFAM" id="SSF54106">
    <property type="entry name" value="LysM domain"/>
    <property type="match status" value="1"/>
</dbReference>
<feature type="domain" description="LysM" evidence="3">
    <location>
        <begin position="162"/>
        <end position="206"/>
    </location>
</feature>
<evidence type="ECO:0000256" key="1">
    <source>
        <dbReference type="SAM" id="MobiDB-lite"/>
    </source>
</evidence>
<evidence type="ECO:0000313" key="5">
    <source>
        <dbReference type="Proteomes" id="UP000521872"/>
    </source>
</evidence>
<evidence type="ECO:0000313" key="4">
    <source>
        <dbReference type="EMBL" id="KAF4611414.1"/>
    </source>
</evidence>
<dbReference type="Pfam" id="PF01476">
    <property type="entry name" value="LysM"/>
    <property type="match status" value="1"/>
</dbReference>
<feature type="compositionally biased region" description="Acidic residues" evidence="1">
    <location>
        <begin position="69"/>
        <end position="84"/>
    </location>
</feature>
<feature type="compositionally biased region" description="Polar residues" evidence="1">
    <location>
        <begin position="100"/>
        <end position="112"/>
    </location>
</feature>
<keyword evidence="2" id="KW-0472">Membrane</keyword>
<dbReference type="SMART" id="SM00257">
    <property type="entry name" value="LysM"/>
    <property type="match status" value="1"/>
</dbReference>
<sequence length="224" mass="25316">MGRWTQYDEDEYRLPEGMKRIGYDSDTGRYYFRDSNGSIWKGSEGVQFGEMTRVSNLPSSLQQPLPSEVDTDITGDELDSSETDDTSRRGPGRDLEASPRTRSSGGYQQLLSSPEHRPSTSPYRSLFPFFLIVAVSLLLIWRLLLSPNLTSSPQKRCPEGTSVHWIQPGQTCWEVSRQHGWTLDKFREANPKVVCDPLMPGTSVCLPPSPAKAKKLQQPPRRRV</sequence>
<feature type="transmembrane region" description="Helical" evidence="2">
    <location>
        <begin position="126"/>
        <end position="145"/>
    </location>
</feature>
<feature type="region of interest" description="Disordered" evidence="1">
    <location>
        <begin position="54"/>
        <end position="118"/>
    </location>
</feature>
<dbReference type="AlphaFoldDB" id="A0A8H4VKQ0"/>
<proteinExistence type="predicted"/>
<reference evidence="4 5" key="1">
    <citation type="submission" date="2019-12" db="EMBL/GenBank/DDBJ databases">
        <authorList>
            <person name="Floudas D."/>
            <person name="Bentzer J."/>
            <person name="Ahren D."/>
            <person name="Johansson T."/>
            <person name="Persson P."/>
            <person name="Tunlid A."/>
        </authorList>
    </citation>
    <scope>NUCLEOTIDE SEQUENCE [LARGE SCALE GENOMIC DNA]</scope>
    <source>
        <strain evidence="4 5">CBS 102.39</strain>
    </source>
</reference>
<gene>
    <name evidence="4" type="ORF">D9613_004319</name>
</gene>
<name>A0A8H4VKQ0_9AGAR</name>
<dbReference type="CDD" id="cd00118">
    <property type="entry name" value="LysM"/>
    <property type="match status" value="1"/>
</dbReference>
<dbReference type="InterPro" id="IPR036779">
    <property type="entry name" value="LysM_dom_sf"/>
</dbReference>
<keyword evidence="2" id="KW-0812">Transmembrane</keyword>
<protein>
    <recommendedName>
        <fullName evidence="3">LysM domain-containing protein</fullName>
    </recommendedName>
</protein>
<dbReference type="Gene3D" id="3.10.350.10">
    <property type="entry name" value="LysM domain"/>
    <property type="match status" value="1"/>
</dbReference>
<keyword evidence="2" id="KW-1133">Transmembrane helix</keyword>
<evidence type="ECO:0000256" key="2">
    <source>
        <dbReference type="SAM" id="Phobius"/>
    </source>
</evidence>
<feature type="compositionally biased region" description="Basic and acidic residues" evidence="1">
    <location>
        <begin position="85"/>
        <end position="99"/>
    </location>
</feature>
<dbReference type="InterPro" id="IPR018392">
    <property type="entry name" value="LysM"/>
</dbReference>
<comment type="caution">
    <text evidence="4">The sequence shown here is derived from an EMBL/GenBank/DDBJ whole genome shotgun (WGS) entry which is preliminary data.</text>
</comment>
<dbReference type="PROSITE" id="PS51782">
    <property type="entry name" value="LYSM"/>
    <property type="match status" value="1"/>
</dbReference>
<evidence type="ECO:0000259" key="3">
    <source>
        <dbReference type="PROSITE" id="PS51782"/>
    </source>
</evidence>
<organism evidence="4 5">
    <name type="scientific">Agrocybe pediades</name>
    <dbReference type="NCBI Taxonomy" id="84607"/>
    <lineage>
        <taxon>Eukaryota</taxon>
        <taxon>Fungi</taxon>
        <taxon>Dikarya</taxon>
        <taxon>Basidiomycota</taxon>
        <taxon>Agaricomycotina</taxon>
        <taxon>Agaricomycetes</taxon>
        <taxon>Agaricomycetidae</taxon>
        <taxon>Agaricales</taxon>
        <taxon>Agaricineae</taxon>
        <taxon>Strophariaceae</taxon>
        <taxon>Agrocybe</taxon>
    </lineage>
</organism>
<feature type="compositionally biased region" description="Polar residues" evidence="1">
    <location>
        <begin position="54"/>
        <end position="65"/>
    </location>
</feature>
<dbReference type="Proteomes" id="UP000521872">
    <property type="component" value="Unassembled WGS sequence"/>
</dbReference>
<keyword evidence="5" id="KW-1185">Reference proteome</keyword>